<comment type="similarity">
    <text evidence="6">Belongs to the ThrE exporter (TC 2.A.79) family.</text>
</comment>
<dbReference type="PANTHER" id="PTHR34390">
    <property type="entry name" value="UPF0442 PROTEIN YJJB-RELATED"/>
    <property type="match status" value="1"/>
</dbReference>
<evidence type="ECO:0000256" key="4">
    <source>
        <dbReference type="ARBA" id="ARBA00022989"/>
    </source>
</evidence>
<dbReference type="AlphaFoldDB" id="A0A1H9THJ9"/>
<reference evidence="9 10" key="1">
    <citation type="submission" date="2016-10" db="EMBL/GenBank/DDBJ databases">
        <authorList>
            <person name="de Groot N.N."/>
        </authorList>
    </citation>
    <scope>NUCLEOTIDE SEQUENCE [LARGE SCALE GENOMIC DNA]</scope>
    <source>
        <strain evidence="9 10">DSM 13760</strain>
    </source>
</reference>
<dbReference type="EMBL" id="FOHA01000013">
    <property type="protein sequence ID" value="SER96566.1"/>
    <property type="molecule type" value="Genomic_DNA"/>
</dbReference>
<evidence type="ECO:0000256" key="2">
    <source>
        <dbReference type="ARBA" id="ARBA00022475"/>
    </source>
</evidence>
<evidence type="ECO:0000256" key="3">
    <source>
        <dbReference type="ARBA" id="ARBA00022692"/>
    </source>
</evidence>
<dbReference type="GO" id="GO:0015744">
    <property type="term" value="P:succinate transport"/>
    <property type="evidence" value="ECO:0007669"/>
    <property type="project" value="TreeGrafter"/>
</dbReference>
<feature type="transmembrane region" description="Helical" evidence="7">
    <location>
        <begin position="169"/>
        <end position="187"/>
    </location>
</feature>
<evidence type="ECO:0000256" key="5">
    <source>
        <dbReference type="ARBA" id="ARBA00023136"/>
    </source>
</evidence>
<dbReference type="PANTHER" id="PTHR34390:SF2">
    <property type="entry name" value="SUCCINATE TRANSPORTER SUBUNIT YJJP-RELATED"/>
    <property type="match status" value="1"/>
</dbReference>
<keyword evidence="10" id="KW-1185">Reference proteome</keyword>
<dbReference type="RefSeq" id="WP_245706270.1">
    <property type="nucleotide sequence ID" value="NZ_FOHA01000013.1"/>
</dbReference>
<feature type="transmembrane region" description="Helical" evidence="7">
    <location>
        <begin position="115"/>
        <end position="134"/>
    </location>
</feature>
<evidence type="ECO:0000256" key="1">
    <source>
        <dbReference type="ARBA" id="ARBA00004651"/>
    </source>
</evidence>
<keyword evidence="4 7" id="KW-1133">Transmembrane helix</keyword>
<dbReference type="GO" id="GO:0005886">
    <property type="term" value="C:plasma membrane"/>
    <property type="evidence" value="ECO:0007669"/>
    <property type="project" value="UniProtKB-SubCell"/>
</dbReference>
<evidence type="ECO:0000256" key="7">
    <source>
        <dbReference type="SAM" id="Phobius"/>
    </source>
</evidence>
<dbReference type="InterPro" id="IPR050539">
    <property type="entry name" value="ThrE_Dicarb/AminoAcid_Exp"/>
</dbReference>
<feature type="transmembrane region" description="Helical" evidence="7">
    <location>
        <begin position="140"/>
        <end position="157"/>
    </location>
</feature>
<keyword evidence="3 7" id="KW-0812">Transmembrane</keyword>
<dbReference type="GO" id="GO:0022857">
    <property type="term" value="F:transmembrane transporter activity"/>
    <property type="evidence" value="ECO:0007669"/>
    <property type="project" value="InterPro"/>
</dbReference>
<feature type="domain" description="Threonine/serine exporter-like N-terminal" evidence="8">
    <location>
        <begin position="11"/>
        <end position="247"/>
    </location>
</feature>
<dbReference type="Pfam" id="PF06738">
    <property type="entry name" value="ThrE"/>
    <property type="match status" value="1"/>
</dbReference>
<dbReference type="Proteomes" id="UP000198948">
    <property type="component" value="Unassembled WGS sequence"/>
</dbReference>
<evidence type="ECO:0000259" key="8">
    <source>
        <dbReference type="Pfam" id="PF06738"/>
    </source>
</evidence>
<keyword evidence="5 7" id="KW-0472">Membrane</keyword>
<dbReference type="InterPro" id="IPR010619">
    <property type="entry name" value="ThrE-like_N"/>
</dbReference>
<evidence type="ECO:0000313" key="10">
    <source>
        <dbReference type="Proteomes" id="UP000198948"/>
    </source>
</evidence>
<protein>
    <submittedName>
        <fullName evidence="9">Uncharacterized membrane protein YjjP, DUF1212 family</fullName>
    </submittedName>
</protein>
<dbReference type="STRING" id="142588.SAMN04488559_11373"/>
<gene>
    <name evidence="9" type="ORF">SAMN04488559_11373</name>
</gene>
<accession>A0A1H9THJ9</accession>
<evidence type="ECO:0000313" key="9">
    <source>
        <dbReference type="EMBL" id="SER96566.1"/>
    </source>
</evidence>
<comment type="subcellular location">
    <subcellularLocation>
        <location evidence="1">Cell membrane</location>
        <topology evidence="1">Multi-pass membrane protein</topology>
    </subcellularLocation>
</comment>
<name>A0A1H9THJ9_9LACT</name>
<feature type="transmembrane region" description="Helical" evidence="7">
    <location>
        <begin position="228"/>
        <end position="248"/>
    </location>
</feature>
<evidence type="ECO:0000256" key="6">
    <source>
        <dbReference type="ARBA" id="ARBA00034125"/>
    </source>
</evidence>
<feature type="transmembrane region" description="Helical" evidence="7">
    <location>
        <begin position="193"/>
        <end position="216"/>
    </location>
</feature>
<keyword evidence="2" id="KW-1003">Cell membrane</keyword>
<sequence length="249" mass="27158">MKIDKIKILEVAVLAGKILLENGADMTRVEDTMLRIGRNAGLENVVAFVTPTGIFISLRGEAYSQMESIQQTTMNLEKVAYVNQLSRKFGEGTITISAFYQLLQQIDEDIKDFNFWLKTLAASLVSASLMYIFGGEFRDFFATFVVGGMGYMLYYFLNKRTEVDFLNNGLVAFVIALLAGLFVKLHLGTDMNMIIIGSVMPLVPGVKITNAFLDGISGHTISSMTSGLQALLTAGSIGVGVAIALKLLL</sequence>
<proteinExistence type="inferred from homology"/>
<organism evidence="9 10">
    <name type="scientific">Isobaculum melis</name>
    <dbReference type="NCBI Taxonomy" id="142588"/>
    <lineage>
        <taxon>Bacteria</taxon>
        <taxon>Bacillati</taxon>
        <taxon>Bacillota</taxon>
        <taxon>Bacilli</taxon>
        <taxon>Lactobacillales</taxon>
        <taxon>Carnobacteriaceae</taxon>
        <taxon>Isobaculum</taxon>
    </lineage>
</organism>